<dbReference type="Pfam" id="PF03576">
    <property type="entry name" value="Peptidase_S58"/>
    <property type="match status" value="1"/>
</dbReference>
<organism evidence="2 3">
    <name type="scientific">Demequina zhanjiangensis</name>
    <dbReference type="NCBI Taxonomy" id="3051659"/>
    <lineage>
        <taxon>Bacteria</taxon>
        <taxon>Bacillati</taxon>
        <taxon>Actinomycetota</taxon>
        <taxon>Actinomycetes</taxon>
        <taxon>Micrococcales</taxon>
        <taxon>Demequinaceae</taxon>
        <taxon>Demequina</taxon>
    </lineage>
</organism>
<dbReference type="InterPro" id="IPR016117">
    <property type="entry name" value="ArgJ-like_dom_sf"/>
</dbReference>
<dbReference type="Gene3D" id="3.60.70.12">
    <property type="entry name" value="L-amino peptidase D-ALA esterase/amidase"/>
    <property type="match status" value="1"/>
</dbReference>
<keyword evidence="3" id="KW-1185">Reference proteome</keyword>
<dbReference type="InterPro" id="IPR005321">
    <property type="entry name" value="Peptidase_S58_DmpA"/>
</dbReference>
<comment type="similarity">
    <text evidence="1">Belongs to the peptidase S58 family.</text>
</comment>
<dbReference type="PANTHER" id="PTHR36512:SF3">
    <property type="entry name" value="BLR5678 PROTEIN"/>
    <property type="match status" value="1"/>
</dbReference>
<evidence type="ECO:0000256" key="1">
    <source>
        <dbReference type="ARBA" id="ARBA00007068"/>
    </source>
</evidence>
<dbReference type="EMBL" id="JAUHPV010000005">
    <property type="protein sequence ID" value="MDN4473223.1"/>
    <property type="molecule type" value="Genomic_DNA"/>
</dbReference>
<dbReference type="PANTHER" id="PTHR36512">
    <property type="entry name" value="D-AMINOPEPTIDASE"/>
    <property type="match status" value="1"/>
</dbReference>
<dbReference type="Proteomes" id="UP001172738">
    <property type="component" value="Unassembled WGS sequence"/>
</dbReference>
<dbReference type="SUPFAM" id="SSF56266">
    <property type="entry name" value="DmpA/ArgJ-like"/>
    <property type="match status" value="1"/>
</dbReference>
<proteinExistence type="inferred from homology"/>
<dbReference type="RefSeq" id="WP_301128533.1">
    <property type="nucleotide sequence ID" value="NZ_JAUHPV010000005.1"/>
</dbReference>
<comment type="caution">
    <text evidence="2">The sequence shown here is derived from an EMBL/GenBank/DDBJ whole genome shotgun (WGS) entry which is preliminary data.</text>
</comment>
<protein>
    <submittedName>
        <fullName evidence="2">P1 family peptidase</fullName>
    </submittedName>
</protein>
<accession>A0ABT8G298</accession>
<sequence>MNTTLTALPGVRVGHSTHLDRLTGCTVVLFDEPATVALKAYGGGAGGFNTGGLKSGSTDYRLNGIFVAGGSGTGLMAGASILEAMREDGVGFRSGPGGVVVNPSVTGAAIYDLGMSVAPFEAEFGREAYLKASADPVASGNVGAGTGASVGKFLWLDGGAKVGAMKGGVGSARVDLGGGITVVAMSVVNAVGNIVLPDGQILAGNRSEAGGFSRYDQVSDIVTRSLSNTTITVVGTNVDLGSKEHYEKLAHLATHGQVRAINPVHTSADGDSLFVFSTGTLRDPLNANGPYFKEGPTDIHLQVDLLGYAAARAVQESIYDACRAATSVAFDDAYGGVVPAAS</sequence>
<reference evidence="2" key="1">
    <citation type="submission" date="2023-06" db="EMBL/GenBank/DDBJ databases">
        <title>SYSU T00b26.</title>
        <authorList>
            <person name="Gao L."/>
            <person name="Fang B.-Z."/>
            <person name="Li W.-J."/>
        </authorList>
    </citation>
    <scope>NUCLEOTIDE SEQUENCE</scope>
    <source>
        <strain evidence="2">SYSU T00b26</strain>
    </source>
</reference>
<evidence type="ECO:0000313" key="3">
    <source>
        <dbReference type="Proteomes" id="UP001172738"/>
    </source>
</evidence>
<name>A0ABT8G298_9MICO</name>
<gene>
    <name evidence="2" type="ORF">QQX04_09505</name>
</gene>
<evidence type="ECO:0000313" key="2">
    <source>
        <dbReference type="EMBL" id="MDN4473223.1"/>
    </source>
</evidence>